<dbReference type="GO" id="GO:0005524">
    <property type="term" value="F:ATP binding"/>
    <property type="evidence" value="ECO:0007669"/>
    <property type="project" value="InterPro"/>
</dbReference>
<dbReference type="AlphaFoldDB" id="A0A2T1C9K8"/>
<dbReference type="Proteomes" id="UP000238762">
    <property type="component" value="Unassembled WGS sequence"/>
</dbReference>
<name>A0A2T1C9K8_9CYAN</name>
<keyword evidence="4" id="KW-1185">Reference proteome</keyword>
<dbReference type="SUPFAM" id="SSF52540">
    <property type="entry name" value="P-loop containing nucleoside triphosphate hydrolases"/>
    <property type="match status" value="1"/>
</dbReference>
<dbReference type="InterPro" id="IPR003593">
    <property type="entry name" value="AAA+_ATPase"/>
</dbReference>
<protein>
    <submittedName>
        <fullName evidence="3">AAA family ATPase</fullName>
    </submittedName>
</protein>
<dbReference type="InterPro" id="IPR027417">
    <property type="entry name" value="P-loop_NTPase"/>
</dbReference>
<organism evidence="3 4">
    <name type="scientific">Merismopedia glauca CCAP 1448/3</name>
    <dbReference type="NCBI Taxonomy" id="1296344"/>
    <lineage>
        <taxon>Bacteria</taxon>
        <taxon>Bacillati</taxon>
        <taxon>Cyanobacteriota</taxon>
        <taxon>Cyanophyceae</taxon>
        <taxon>Synechococcales</taxon>
        <taxon>Merismopediaceae</taxon>
        <taxon>Merismopedia</taxon>
    </lineage>
</organism>
<accession>A0A2T1C9K8</accession>
<feature type="region of interest" description="Disordered" evidence="1">
    <location>
        <begin position="1"/>
        <end position="23"/>
    </location>
</feature>
<proteinExistence type="predicted"/>
<dbReference type="RefSeq" id="WP_106286929.1">
    <property type="nucleotide sequence ID" value="NZ_CAWNTC010000136.1"/>
</dbReference>
<dbReference type="OrthoDB" id="9783370at2"/>
<sequence length="348" mass="39924">MTDWKIFKGNSEPHNDINRLPPPPSWRKFIGTDEAIVREIEQRWQKFCERVDEKVRDKERGQSFRIHTDKINDRNSVINMVNAALYLRRPLLVTGKPGTGKTSLAYAVAYELKLGTVLPWYITARSTLQEGLYRYDAIARLQDVQMGDKSKDIGRYIQLGALGTALLPARRPRVLLIDEIDKSDINLPNDLLNLFEEGEFEIPELSRIAKEVNRVEVRTYDGIDVPIINGRVRCHNFPLIVLTNNGERDFPPAFLRRCLRLNMPYEPDAKALKDIVKAHLGNDVVTQDKAKIEQLIEKFIQLRPGGDLATDQLLNAIYIVTREFKPEAGDEKDLVEVLMKYLTSAEDR</sequence>
<reference evidence="3 4" key="2">
    <citation type="submission" date="2018-03" db="EMBL/GenBank/DDBJ databases">
        <title>The ancient ancestry and fast evolution of plastids.</title>
        <authorList>
            <person name="Moore K.R."/>
            <person name="Magnabosco C."/>
            <person name="Momper L."/>
            <person name="Gold D.A."/>
            <person name="Bosak T."/>
            <person name="Fournier G.P."/>
        </authorList>
    </citation>
    <scope>NUCLEOTIDE SEQUENCE [LARGE SCALE GENOMIC DNA]</scope>
    <source>
        <strain evidence="3 4">CCAP 1448/3</strain>
    </source>
</reference>
<dbReference type="CDD" id="cd00009">
    <property type="entry name" value="AAA"/>
    <property type="match status" value="1"/>
</dbReference>
<evidence type="ECO:0000259" key="2">
    <source>
        <dbReference type="SMART" id="SM00382"/>
    </source>
</evidence>
<reference evidence="3 4" key="1">
    <citation type="submission" date="2018-02" db="EMBL/GenBank/DDBJ databases">
        <authorList>
            <person name="Cohen D.B."/>
            <person name="Kent A.D."/>
        </authorList>
    </citation>
    <scope>NUCLEOTIDE SEQUENCE [LARGE SCALE GENOMIC DNA]</scope>
    <source>
        <strain evidence="3 4">CCAP 1448/3</strain>
    </source>
</reference>
<dbReference type="EMBL" id="PVWJ01000005">
    <property type="protein sequence ID" value="PSB04962.1"/>
    <property type="molecule type" value="Genomic_DNA"/>
</dbReference>
<dbReference type="GO" id="GO:0016887">
    <property type="term" value="F:ATP hydrolysis activity"/>
    <property type="evidence" value="ECO:0007669"/>
    <property type="project" value="InterPro"/>
</dbReference>
<comment type="caution">
    <text evidence="3">The sequence shown here is derived from an EMBL/GenBank/DDBJ whole genome shotgun (WGS) entry which is preliminary data.</text>
</comment>
<dbReference type="SMART" id="SM00382">
    <property type="entry name" value="AAA"/>
    <property type="match status" value="1"/>
</dbReference>
<gene>
    <name evidence="3" type="ORF">C7B64_01695</name>
</gene>
<evidence type="ECO:0000256" key="1">
    <source>
        <dbReference type="SAM" id="MobiDB-lite"/>
    </source>
</evidence>
<evidence type="ECO:0000313" key="3">
    <source>
        <dbReference type="EMBL" id="PSB04962.1"/>
    </source>
</evidence>
<dbReference type="Pfam" id="PF00004">
    <property type="entry name" value="AAA"/>
    <property type="match status" value="1"/>
</dbReference>
<feature type="domain" description="AAA+ ATPase" evidence="2">
    <location>
        <begin position="87"/>
        <end position="269"/>
    </location>
</feature>
<evidence type="ECO:0000313" key="4">
    <source>
        <dbReference type="Proteomes" id="UP000238762"/>
    </source>
</evidence>
<dbReference type="InterPro" id="IPR003959">
    <property type="entry name" value="ATPase_AAA_core"/>
</dbReference>
<dbReference type="Gene3D" id="3.40.50.300">
    <property type="entry name" value="P-loop containing nucleotide triphosphate hydrolases"/>
    <property type="match status" value="1"/>
</dbReference>